<keyword evidence="2" id="KW-1185">Reference proteome</keyword>
<organism evidence="1 2">
    <name type="scientific">Seminavis robusta</name>
    <dbReference type="NCBI Taxonomy" id="568900"/>
    <lineage>
        <taxon>Eukaryota</taxon>
        <taxon>Sar</taxon>
        <taxon>Stramenopiles</taxon>
        <taxon>Ochrophyta</taxon>
        <taxon>Bacillariophyta</taxon>
        <taxon>Bacillariophyceae</taxon>
        <taxon>Bacillariophycidae</taxon>
        <taxon>Naviculales</taxon>
        <taxon>Naviculaceae</taxon>
        <taxon>Seminavis</taxon>
    </lineage>
</organism>
<evidence type="ECO:0000313" key="1">
    <source>
        <dbReference type="EMBL" id="CAB9525199.1"/>
    </source>
</evidence>
<dbReference type="Proteomes" id="UP001153069">
    <property type="component" value="Unassembled WGS sequence"/>
</dbReference>
<dbReference type="EMBL" id="CAICTM010001641">
    <property type="protein sequence ID" value="CAB9525199.1"/>
    <property type="molecule type" value="Genomic_DNA"/>
</dbReference>
<protein>
    <submittedName>
        <fullName evidence="1">Uncharacterized protein</fullName>
    </submittedName>
</protein>
<gene>
    <name evidence="1" type="ORF">SEMRO_1643_G288111.1</name>
</gene>
<comment type="caution">
    <text evidence="1">The sequence shown here is derived from an EMBL/GenBank/DDBJ whole genome shotgun (WGS) entry which is preliminary data.</text>
</comment>
<proteinExistence type="predicted"/>
<dbReference type="AlphaFoldDB" id="A0A9N8ETI0"/>
<accession>A0A9N8ETI0</accession>
<evidence type="ECO:0000313" key="2">
    <source>
        <dbReference type="Proteomes" id="UP001153069"/>
    </source>
</evidence>
<reference evidence="1" key="1">
    <citation type="submission" date="2020-06" db="EMBL/GenBank/DDBJ databases">
        <authorList>
            <consortium name="Plant Systems Biology data submission"/>
        </authorList>
    </citation>
    <scope>NUCLEOTIDE SEQUENCE</scope>
    <source>
        <strain evidence="1">D6</strain>
    </source>
</reference>
<name>A0A9N8ETI0_9STRA</name>
<sequence>MDIVLRASRSDGEGKHAASPSSKFVRDLHRNRGLDGKKGKRRLRNDTYMCRLCKLVVSVYRVFPSQDFLLTTSTQQTQQLSQSILFLFPDAVFFGRFSIDGASVNRSVSKQLTDAIQHRAQCRPGVPWVRCLQTCDLLAATECAKVASIASLPDRTCPTCAHPFIASPPTTRLAS</sequence>